<organism evidence="2">
    <name type="scientific">hydrothermal vent metagenome</name>
    <dbReference type="NCBI Taxonomy" id="652676"/>
    <lineage>
        <taxon>unclassified sequences</taxon>
        <taxon>metagenomes</taxon>
        <taxon>ecological metagenomes</taxon>
    </lineage>
</organism>
<keyword evidence="1" id="KW-0472">Membrane</keyword>
<name>A0A3B0ZDE1_9ZZZZ</name>
<evidence type="ECO:0000313" key="2">
    <source>
        <dbReference type="EMBL" id="VAW89581.1"/>
    </source>
</evidence>
<reference evidence="2" key="1">
    <citation type="submission" date="2018-06" db="EMBL/GenBank/DDBJ databases">
        <authorList>
            <person name="Zhirakovskaya E."/>
        </authorList>
    </citation>
    <scope>NUCLEOTIDE SEQUENCE</scope>
</reference>
<evidence type="ECO:0000256" key="1">
    <source>
        <dbReference type="SAM" id="Phobius"/>
    </source>
</evidence>
<dbReference type="EMBL" id="UOFQ01000142">
    <property type="protein sequence ID" value="VAW89581.1"/>
    <property type="molecule type" value="Genomic_DNA"/>
</dbReference>
<feature type="transmembrane region" description="Helical" evidence="1">
    <location>
        <begin position="58"/>
        <end position="81"/>
    </location>
</feature>
<feature type="transmembrane region" description="Helical" evidence="1">
    <location>
        <begin position="153"/>
        <end position="173"/>
    </location>
</feature>
<dbReference type="AlphaFoldDB" id="A0A3B0ZDE1"/>
<accession>A0A3B0ZDE1</accession>
<gene>
    <name evidence="2" type="ORF">MNBD_GAMMA17-817</name>
</gene>
<protein>
    <recommendedName>
        <fullName evidence="3">FIG139438: lipoprotein B</fullName>
    </recommendedName>
</protein>
<feature type="transmembrane region" description="Helical" evidence="1">
    <location>
        <begin position="129"/>
        <end position="147"/>
    </location>
</feature>
<evidence type="ECO:0008006" key="3">
    <source>
        <dbReference type="Google" id="ProtNLM"/>
    </source>
</evidence>
<proteinExistence type="predicted"/>
<keyword evidence="1" id="KW-0812">Transmembrane</keyword>
<keyword evidence="1" id="KW-1133">Transmembrane helix</keyword>
<sequence>MVKKRSIGRRIMDWIVLHGRQRYSIFVLSAVSVGDFFIPALPTQTSVIALGLLQPGRVVLIVTAFAMAAVVGAGILMAILLSIESYLSSVQPDVASELYDEWLWVQEIVREYGLWGLLAFSMFPTPPRLMVATTVLAGFSAPLILTTVFIGKIIWFGLVVMMLRFAPGLFMRIPVLGIQLKKLQELYSEKTSL</sequence>